<dbReference type="Proteomes" id="UP000095780">
    <property type="component" value="Unassembled WGS sequence"/>
</dbReference>
<evidence type="ECO:0000313" key="3">
    <source>
        <dbReference type="Proteomes" id="UP000095780"/>
    </source>
</evidence>
<feature type="compositionally biased region" description="Acidic residues" evidence="1">
    <location>
        <begin position="83"/>
        <end position="98"/>
    </location>
</feature>
<name>A0A174ZME1_9FIRM</name>
<feature type="region of interest" description="Disordered" evidence="1">
    <location>
        <begin position="67"/>
        <end position="98"/>
    </location>
</feature>
<organism evidence="2 3">
    <name type="scientific">Lachnospira eligens</name>
    <dbReference type="NCBI Taxonomy" id="39485"/>
    <lineage>
        <taxon>Bacteria</taxon>
        <taxon>Bacillati</taxon>
        <taxon>Bacillota</taxon>
        <taxon>Clostridia</taxon>
        <taxon>Lachnospirales</taxon>
        <taxon>Lachnospiraceae</taxon>
        <taxon>Lachnospira</taxon>
    </lineage>
</organism>
<protein>
    <submittedName>
        <fullName evidence="2">Uncharacterized protein</fullName>
    </submittedName>
</protein>
<evidence type="ECO:0000313" key="2">
    <source>
        <dbReference type="EMBL" id="CUQ86089.1"/>
    </source>
</evidence>
<dbReference type="EMBL" id="CZBV01000004">
    <property type="protein sequence ID" value="CUQ86089.1"/>
    <property type="molecule type" value="Genomic_DNA"/>
</dbReference>
<evidence type="ECO:0000256" key="1">
    <source>
        <dbReference type="SAM" id="MobiDB-lite"/>
    </source>
</evidence>
<dbReference type="GeneID" id="92742254"/>
<gene>
    <name evidence="2" type="ORF">ERS852492_01771</name>
</gene>
<accession>A0A174ZME1</accession>
<reference evidence="2 3" key="1">
    <citation type="submission" date="2015-09" db="EMBL/GenBank/DDBJ databases">
        <authorList>
            <consortium name="Pathogen Informatics"/>
        </authorList>
    </citation>
    <scope>NUCLEOTIDE SEQUENCE [LARGE SCALE GENOMIC DNA]</scope>
    <source>
        <strain evidence="2 3">2789STDY5834878</strain>
    </source>
</reference>
<proteinExistence type="predicted"/>
<dbReference type="AlphaFoldDB" id="A0A174ZME1"/>
<dbReference type="RefSeq" id="WP_055287272.1">
    <property type="nucleotide sequence ID" value="NZ_CABIXW010000004.1"/>
</dbReference>
<sequence>MNTPLAVRIECAKGEILNAMETIQKRHALPPCIMDGVLSSVLAEVRSEAKIELINSTNTMMAEKNEELEKAKKAAKRVLKTEPDEEQPEQDEPENPEE</sequence>